<dbReference type="RefSeq" id="WP_117118436.1">
    <property type="nucleotide sequence ID" value="NZ_BFBY01000007.1"/>
</dbReference>
<dbReference type="AlphaFoldDB" id="A0A2Z6TQN1"/>
<evidence type="ECO:0000256" key="6">
    <source>
        <dbReference type="ARBA" id="ARBA00034125"/>
    </source>
</evidence>
<keyword evidence="4 7" id="KW-1133">Transmembrane helix</keyword>
<protein>
    <submittedName>
        <fullName evidence="10">Membrane protein</fullName>
    </submittedName>
</protein>
<name>A0A2Z6TQN1_9LACO</name>
<keyword evidence="3 7" id="KW-0812">Transmembrane</keyword>
<dbReference type="PANTHER" id="PTHR34390">
    <property type="entry name" value="UPF0442 PROTEIN YJJB-RELATED"/>
    <property type="match status" value="1"/>
</dbReference>
<feature type="transmembrane region" description="Helical" evidence="7">
    <location>
        <begin position="424"/>
        <end position="448"/>
    </location>
</feature>
<keyword evidence="5 7" id="KW-0472">Membrane</keyword>
<evidence type="ECO:0000259" key="8">
    <source>
        <dbReference type="Pfam" id="PF06738"/>
    </source>
</evidence>
<dbReference type="OrthoDB" id="2148488at2"/>
<dbReference type="Proteomes" id="UP000257317">
    <property type="component" value="Unassembled WGS sequence"/>
</dbReference>
<dbReference type="InterPro" id="IPR024528">
    <property type="entry name" value="ThrE_2"/>
</dbReference>
<gene>
    <name evidence="10" type="ORF">LrDSM24759_10210</name>
</gene>
<feature type="transmembrane region" description="Helical" evidence="7">
    <location>
        <begin position="173"/>
        <end position="197"/>
    </location>
</feature>
<feature type="transmembrane region" description="Helical" evidence="7">
    <location>
        <begin position="340"/>
        <end position="357"/>
    </location>
</feature>
<evidence type="ECO:0000256" key="5">
    <source>
        <dbReference type="ARBA" id="ARBA00023136"/>
    </source>
</evidence>
<evidence type="ECO:0000256" key="4">
    <source>
        <dbReference type="ARBA" id="ARBA00022989"/>
    </source>
</evidence>
<evidence type="ECO:0000313" key="10">
    <source>
        <dbReference type="EMBL" id="GBG05107.1"/>
    </source>
</evidence>
<comment type="caution">
    <text evidence="10">The sequence shown here is derived from an EMBL/GenBank/DDBJ whole genome shotgun (WGS) entry which is preliminary data.</text>
</comment>
<dbReference type="InterPro" id="IPR050539">
    <property type="entry name" value="ThrE_Dicarb/AminoAcid_Exp"/>
</dbReference>
<feature type="transmembrane region" description="Helical" evidence="7">
    <location>
        <begin position="309"/>
        <end position="333"/>
    </location>
</feature>
<sequence length="456" mass="49623">MNNQDENNGDVLSPMTTLSHHHHMRIRWKEFFNNENDSLAKDVTLEQKSVIVGHIGMMLLSYGTGAWRVRSSMNKISRALGITCNSDIGLVSLSYTCIDQAGKSFSQSLSLPTTGVNTTKLAKMEQFVNEFKDNGGQWTISKIHNRLDQISKMKAQYSPVQVALASGLACGGFIFLLGGGIFEVICAFLGAMCGNYVRRKMADHKMTILANIAVAVTVACCVYVIAFFIIRIFYPISLRRLDGYIGAMLFVIPGFPFITAGLDMSKLDMRSGVERLTYAIMIIVVATAVGWGVALALNLHPQDFLPLGLSPLIMTILRLIASFCGVFGFSIMFNSQPKMAAVAGIMGAIANTLRLSLTDWTNVPPAVAAFVGALLAGLLASIIRKKVGYPRIALTVPSIVIMVPGLYMYRAMFNLGLTSINEGALWGVRAIMIVLALPLGLITARIIADKDWRHAG</sequence>
<dbReference type="EMBL" id="BFBY01000007">
    <property type="protein sequence ID" value="GBG05107.1"/>
    <property type="molecule type" value="Genomic_DNA"/>
</dbReference>
<organism evidence="10 11">
    <name type="scientific">Lactobacillus rodentium</name>
    <dbReference type="NCBI Taxonomy" id="947835"/>
    <lineage>
        <taxon>Bacteria</taxon>
        <taxon>Bacillati</taxon>
        <taxon>Bacillota</taxon>
        <taxon>Bacilli</taxon>
        <taxon>Lactobacillales</taxon>
        <taxon>Lactobacillaceae</taxon>
        <taxon>Lactobacillus</taxon>
    </lineage>
</organism>
<feature type="transmembrane region" description="Helical" evidence="7">
    <location>
        <begin position="209"/>
        <end position="232"/>
    </location>
</feature>
<dbReference type="GO" id="GO:0005886">
    <property type="term" value="C:plasma membrane"/>
    <property type="evidence" value="ECO:0007669"/>
    <property type="project" value="UniProtKB-SubCell"/>
</dbReference>
<keyword evidence="11" id="KW-1185">Reference proteome</keyword>
<dbReference type="GO" id="GO:0015744">
    <property type="term" value="P:succinate transport"/>
    <property type="evidence" value="ECO:0007669"/>
    <property type="project" value="TreeGrafter"/>
</dbReference>
<accession>A0A2Z6TQN1</accession>
<proteinExistence type="inferred from homology"/>
<dbReference type="Pfam" id="PF12821">
    <property type="entry name" value="ThrE_2"/>
    <property type="match status" value="1"/>
</dbReference>
<comment type="subcellular location">
    <subcellularLocation>
        <location evidence="1">Cell membrane</location>
        <topology evidence="1">Multi-pass membrane protein</topology>
    </subcellularLocation>
</comment>
<dbReference type="PANTHER" id="PTHR34390:SF2">
    <property type="entry name" value="SUCCINATE TRANSPORTER SUBUNIT YJJP-RELATED"/>
    <property type="match status" value="1"/>
</dbReference>
<evidence type="ECO:0000256" key="7">
    <source>
        <dbReference type="SAM" id="Phobius"/>
    </source>
</evidence>
<feature type="domain" description="Threonine/Serine exporter ThrE" evidence="9">
    <location>
        <begin position="319"/>
        <end position="446"/>
    </location>
</feature>
<evidence type="ECO:0000256" key="2">
    <source>
        <dbReference type="ARBA" id="ARBA00022475"/>
    </source>
</evidence>
<dbReference type="GO" id="GO:0022857">
    <property type="term" value="F:transmembrane transporter activity"/>
    <property type="evidence" value="ECO:0007669"/>
    <property type="project" value="InterPro"/>
</dbReference>
<dbReference type="Pfam" id="PF06738">
    <property type="entry name" value="ThrE"/>
    <property type="match status" value="1"/>
</dbReference>
<feature type="transmembrane region" description="Helical" evidence="7">
    <location>
        <begin position="392"/>
        <end position="412"/>
    </location>
</feature>
<keyword evidence="2" id="KW-1003">Cell membrane</keyword>
<feature type="transmembrane region" description="Helical" evidence="7">
    <location>
        <begin position="363"/>
        <end position="383"/>
    </location>
</feature>
<feature type="transmembrane region" description="Helical" evidence="7">
    <location>
        <begin position="276"/>
        <end position="297"/>
    </location>
</feature>
<evidence type="ECO:0000256" key="1">
    <source>
        <dbReference type="ARBA" id="ARBA00004651"/>
    </source>
</evidence>
<evidence type="ECO:0000259" key="9">
    <source>
        <dbReference type="Pfam" id="PF12821"/>
    </source>
</evidence>
<dbReference type="InterPro" id="IPR010619">
    <property type="entry name" value="ThrE-like_N"/>
</dbReference>
<comment type="similarity">
    <text evidence="6">Belongs to the ThrE exporter (TC 2.A.79) family.</text>
</comment>
<reference evidence="11" key="1">
    <citation type="submission" date="2018-03" db="EMBL/GenBank/DDBJ databases">
        <title>New taxa in the Lactobacillus gasseri group.</title>
        <authorList>
            <person name="Tanizawa Y."/>
            <person name="Tohno M."/>
            <person name="Endo A."/>
            <person name="Arita M."/>
        </authorList>
    </citation>
    <scope>NUCLEOTIDE SEQUENCE [LARGE SCALE GENOMIC DNA]</scope>
    <source>
        <strain evidence="11">DSM 24759</strain>
    </source>
</reference>
<evidence type="ECO:0000313" key="11">
    <source>
        <dbReference type="Proteomes" id="UP000257317"/>
    </source>
</evidence>
<feature type="domain" description="Threonine/serine exporter-like N-terminal" evidence="8">
    <location>
        <begin position="52"/>
        <end position="297"/>
    </location>
</feature>
<evidence type="ECO:0000256" key="3">
    <source>
        <dbReference type="ARBA" id="ARBA00022692"/>
    </source>
</evidence>
<feature type="transmembrane region" description="Helical" evidence="7">
    <location>
        <begin position="244"/>
        <end position="264"/>
    </location>
</feature>